<reference evidence="2" key="1">
    <citation type="journal article" date="2015" name="Nature">
        <title>Complex archaea that bridge the gap between prokaryotes and eukaryotes.</title>
        <authorList>
            <person name="Spang A."/>
            <person name="Saw J.H."/>
            <person name="Jorgensen S.L."/>
            <person name="Zaremba-Niedzwiedzka K."/>
            <person name="Martijn J."/>
            <person name="Lind A.E."/>
            <person name="van Eijk R."/>
            <person name="Schleper C."/>
            <person name="Guy L."/>
            <person name="Ettema T.J."/>
        </authorList>
    </citation>
    <scope>NUCLEOTIDE SEQUENCE</scope>
</reference>
<dbReference type="AlphaFoldDB" id="A0A0F9I3S0"/>
<dbReference type="InterPro" id="IPR036852">
    <property type="entry name" value="Peptidase_S8/S53_dom_sf"/>
</dbReference>
<sequence>MTLTSQDILAALQDHPTGAGLRPSFHALWHLEELGVIDDLTSFSSPAWDAAEARLEGQGVPPVRVAVIDTPVAHTHPSLQGAIDLGLMRDFSYSDAGRFVVRDLQAAPATADDVASRDALLAELAQTPSDPGNLVLAELADAAPAVDPSGWLSPLGAHATALAGLIGARPTRLSLREPTYLGATAQSSVLTDIGLPYCGIDPFCRIVPVSISAAGRPGMILAALNYVRLIAPQIVVIADSWEGRDIPEDQAIWTEIEDTFGHLCDSSRVFCAAGNERLGKLVYPASLSGPQAANPGGGAFAGRPWAVGACDVSGEDLSYSPDHGAITAAGFRMIKTLSTELSRYDRAVQELDPWRPRHLEYGRPLGDPDFPPRDIISTD</sequence>
<name>A0A0F9I3S0_9ZZZZ</name>
<dbReference type="SUPFAM" id="SSF52743">
    <property type="entry name" value="Subtilisin-like"/>
    <property type="match status" value="1"/>
</dbReference>
<feature type="domain" description="Peptidase S8/S53" evidence="1">
    <location>
        <begin position="63"/>
        <end position="317"/>
    </location>
</feature>
<organism evidence="2">
    <name type="scientific">marine sediment metagenome</name>
    <dbReference type="NCBI Taxonomy" id="412755"/>
    <lineage>
        <taxon>unclassified sequences</taxon>
        <taxon>metagenomes</taxon>
        <taxon>ecological metagenomes</taxon>
    </lineage>
</organism>
<dbReference type="GO" id="GO:0004252">
    <property type="term" value="F:serine-type endopeptidase activity"/>
    <property type="evidence" value="ECO:0007669"/>
    <property type="project" value="InterPro"/>
</dbReference>
<proteinExistence type="predicted"/>
<accession>A0A0F9I3S0</accession>
<dbReference type="InterPro" id="IPR000209">
    <property type="entry name" value="Peptidase_S8/S53_dom"/>
</dbReference>
<evidence type="ECO:0000259" key="1">
    <source>
        <dbReference type="Pfam" id="PF00082"/>
    </source>
</evidence>
<evidence type="ECO:0000313" key="2">
    <source>
        <dbReference type="EMBL" id="KKL88485.1"/>
    </source>
</evidence>
<comment type="caution">
    <text evidence="2">The sequence shown here is derived from an EMBL/GenBank/DDBJ whole genome shotgun (WGS) entry which is preliminary data.</text>
</comment>
<protein>
    <recommendedName>
        <fullName evidence="1">Peptidase S8/S53 domain-containing protein</fullName>
    </recommendedName>
</protein>
<dbReference type="GO" id="GO:0006508">
    <property type="term" value="P:proteolysis"/>
    <property type="evidence" value="ECO:0007669"/>
    <property type="project" value="InterPro"/>
</dbReference>
<dbReference type="Gene3D" id="3.40.50.200">
    <property type="entry name" value="Peptidase S8/S53 domain"/>
    <property type="match status" value="1"/>
</dbReference>
<dbReference type="EMBL" id="LAZR01020552">
    <property type="protein sequence ID" value="KKL88485.1"/>
    <property type="molecule type" value="Genomic_DNA"/>
</dbReference>
<feature type="non-terminal residue" evidence="2">
    <location>
        <position position="379"/>
    </location>
</feature>
<gene>
    <name evidence="2" type="ORF">LCGC14_1924250</name>
</gene>
<dbReference type="Pfam" id="PF00082">
    <property type="entry name" value="Peptidase_S8"/>
    <property type="match status" value="1"/>
</dbReference>